<sequence length="216" mass="23789">MSSKATPNPKEVEMNTMHRSGSANRFQVNLVNHDERGGGGGGGGGGGQNGNVGDAAAATTDDDTFPEEMVKRRTSRLQSIRSSFRGDKSNNERKNSQTTRFKVDGDGSDSNDDEEDNLIDDNRYARSFRHFTREALPRVDNYRNILSFQANNRPTLDELHHASITNKVWSYPTAGRLARMVDRGVESVKVVKDAERERAALSASGISPESRTCPTQ</sequence>
<proteinExistence type="predicted"/>
<reference evidence="5 6" key="1">
    <citation type="submission" date="2024-05" db="EMBL/GenBank/DDBJ databases">
        <title>Culex pipiens pipiens assembly and annotation.</title>
        <authorList>
            <person name="Alout H."/>
            <person name="Durand T."/>
        </authorList>
    </citation>
    <scope>NUCLEOTIDE SEQUENCE [LARGE SCALE GENOMIC DNA]</scope>
    <source>
        <strain evidence="5">HA-2024</strain>
        <tissue evidence="5">Whole body</tissue>
    </source>
</reference>
<keyword evidence="6" id="KW-1185">Reference proteome</keyword>
<comment type="caution">
    <text evidence="5">The sequence shown here is derived from an EMBL/GenBank/DDBJ whole genome shotgun (WGS) entry which is preliminary data.</text>
</comment>
<dbReference type="EMBL" id="JBEHCU010006225">
    <property type="protein sequence ID" value="KAL1397599.1"/>
    <property type="molecule type" value="Genomic_DNA"/>
</dbReference>
<evidence type="ECO:0000313" key="5">
    <source>
        <dbReference type="EMBL" id="KAL1397599.1"/>
    </source>
</evidence>
<evidence type="ECO:0000313" key="6">
    <source>
        <dbReference type="Proteomes" id="UP001562425"/>
    </source>
</evidence>
<evidence type="ECO:0000256" key="2">
    <source>
        <dbReference type="ARBA" id="ARBA00022448"/>
    </source>
</evidence>
<evidence type="ECO:0000256" key="3">
    <source>
        <dbReference type="SAM" id="MobiDB-lite"/>
    </source>
</evidence>
<feature type="domain" description="Amino acid permease N-terminal" evidence="4">
    <location>
        <begin position="123"/>
        <end position="166"/>
    </location>
</feature>
<evidence type="ECO:0000259" key="4">
    <source>
        <dbReference type="Pfam" id="PF08403"/>
    </source>
</evidence>
<dbReference type="InterPro" id="IPR013612">
    <property type="entry name" value="AA_permease_N"/>
</dbReference>
<name>A0ABD1DD57_CULPP</name>
<feature type="compositionally biased region" description="Polar residues" evidence="3">
    <location>
        <begin position="204"/>
        <end position="216"/>
    </location>
</feature>
<dbReference type="GO" id="GO:0005886">
    <property type="term" value="C:plasma membrane"/>
    <property type="evidence" value="ECO:0007669"/>
    <property type="project" value="UniProtKB-SubCell"/>
</dbReference>
<organism evidence="5 6">
    <name type="scientific">Culex pipiens pipiens</name>
    <name type="common">Northern house mosquito</name>
    <dbReference type="NCBI Taxonomy" id="38569"/>
    <lineage>
        <taxon>Eukaryota</taxon>
        <taxon>Metazoa</taxon>
        <taxon>Ecdysozoa</taxon>
        <taxon>Arthropoda</taxon>
        <taxon>Hexapoda</taxon>
        <taxon>Insecta</taxon>
        <taxon>Pterygota</taxon>
        <taxon>Neoptera</taxon>
        <taxon>Endopterygota</taxon>
        <taxon>Diptera</taxon>
        <taxon>Nematocera</taxon>
        <taxon>Culicoidea</taxon>
        <taxon>Culicidae</taxon>
        <taxon>Culicinae</taxon>
        <taxon>Culicini</taxon>
        <taxon>Culex</taxon>
        <taxon>Culex</taxon>
    </lineage>
</organism>
<feature type="compositionally biased region" description="Gly residues" evidence="3">
    <location>
        <begin position="38"/>
        <end position="50"/>
    </location>
</feature>
<dbReference type="Pfam" id="PF08403">
    <property type="entry name" value="AA_permease_N"/>
    <property type="match status" value="1"/>
</dbReference>
<feature type="compositionally biased region" description="Polar residues" evidence="3">
    <location>
        <begin position="17"/>
        <end position="30"/>
    </location>
</feature>
<comment type="subcellular location">
    <subcellularLocation>
        <location evidence="1">Cell membrane</location>
        <topology evidence="1">Multi-pass membrane protein</topology>
    </subcellularLocation>
</comment>
<feature type="compositionally biased region" description="Acidic residues" evidence="3">
    <location>
        <begin position="106"/>
        <end position="117"/>
    </location>
</feature>
<evidence type="ECO:0000256" key="1">
    <source>
        <dbReference type="ARBA" id="ARBA00004651"/>
    </source>
</evidence>
<feature type="region of interest" description="Disordered" evidence="3">
    <location>
        <begin position="196"/>
        <end position="216"/>
    </location>
</feature>
<accession>A0ABD1DD57</accession>
<gene>
    <name evidence="5" type="ORF">pipiens_009647</name>
</gene>
<feature type="region of interest" description="Disordered" evidence="3">
    <location>
        <begin position="1"/>
        <end position="117"/>
    </location>
</feature>
<feature type="compositionally biased region" description="Basic and acidic residues" evidence="3">
    <location>
        <begin position="84"/>
        <end position="105"/>
    </location>
</feature>
<dbReference type="Proteomes" id="UP001562425">
    <property type="component" value="Unassembled WGS sequence"/>
</dbReference>
<keyword evidence="2" id="KW-0813">Transport</keyword>
<protein>
    <recommendedName>
        <fullName evidence="4">Amino acid permease N-terminal domain-containing protein</fullName>
    </recommendedName>
</protein>
<dbReference type="AlphaFoldDB" id="A0ABD1DD57"/>